<dbReference type="InterPro" id="IPR004294">
    <property type="entry name" value="Carotenoid_Oase"/>
</dbReference>
<protein>
    <recommendedName>
        <fullName evidence="6">Dioxygenase</fullName>
        <ecNumber evidence="6">1.13.11.-</ecNumber>
    </recommendedName>
</protein>
<keyword evidence="7" id="KW-0732">Signal</keyword>
<feature type="signal peptide" evidence="7">
    <location>
        <begin position="1"/>
        <end position="28"/>
    </location>
</feature>
<dbReference type="Proteomes" id="UP000001964">
    <property type="component" value="Chromosome"/>
</dbReference>
<feature type="binding site" evidence="5">
    <location>
        <position position="206"/>
    </location>
    <ligand>
        <name>Fe cation</name>
        <dbReference type="ChEBI" id="CHEBI:24875"/>
        <note>catalytic</note>
    </ligand>
</feature>
<dbReference type="eggNOG" id="COG3670">
    <property type="taxonomic scope" value="Bacteria"/>
</dbReference>
<dbReference type="GO" id="GO:0016121">
    <property type="term" value="P:carotene catabolic process"/>
    <property type="evidence" value="ECO:0007669"/>
    <property type="project" value="TreeGrafter"/>
</dbReference>
<evidence type="ECO:0000256" key="3">
    <source>
        <dbReference type="ARBA" id="ARBA00023002"/>
    </source>
</evidence>
<evidence type="ECO:0000256" key="2">
    <source>
        <dbReference type="ARBA" id="ARBA00022723"/>
    </source>
</evidence>
<evidence type="ECO:0000256" key="1">
    <source>
        <dbReference type="ARBA" id="ARBA00006787"/>
    </source>
</evidence>
<keyword evidence="6" id="KW-0223">Dioxygenase</keyword>
<dbReference type="PANTHER" id="PTHR10543">
    <property type="entry name" value="BETA-CAROTENE DIOXYGENASE"/>
    <property type="match status" value="1"/>
</dbReference>
<feature type="binding site" evidence="5">
    <location>
        <position position="498"/>
    </location>
    <ligand>
        <name>Fe cation</name>
        <dbReference type="ChEBI" id="CHEBI:24875"/>
        <note>catalytic</note>
    </ligand>
</feature>
<feature type="chain" id="PRO_5004168488" description="Dioxygenase" evidence="7">
    <location>
        <begin position="29"/>
        <end position="504"/>
    </location>
</feature>
<feature type="binding site" evidence="5">
    <location>
        <position position="254"/>
    </location>
    <ligand>
        <name>Fe cation</name>
        <dbReference type="ChEBI" id="CHEBI:24875"/>
        <note>catalytic</note>
    </ligand>
</feature>
<dbReference type="Pfam" id="PF03055">
    <property type="entry name" value="RPE65"/>
    <property type="match status" value="1"/>
</dbReference>
<name>Q0AKT8_MARMM</name>
<dbReference type="PROSITE" id="PS51318">
    <property type="entry name" value="TAT"/>
    <property type="match status" value="1"/>
</dbReference>
<dbReference type="PANTHER" id="PTHR10543:SF89">
    <property type="entry name" value="CAROTENOID 9,10(9',10')-CLEAVAGE DIOXYGENASE 1"/>
    <property type="match status" value="1"/>
</dbReference>
<comment type="cofactor">
    <cofactor evidence="5 6">
        <name>Fe(2+)</name>
        <dbReference type="ChEBI" id="CHEBI:29033"/>
    </cofactor>
    <text evidence="5 6">Binds 1 Fe(2+) ion per subunit.</text>
</comment>
<dbReference type="HOGENOM" id="CLU_016472_6_3_5"/>
<reference evidence="8 9" key="1">
    <citation type="submission" date="2006-08" db="EMBL/GenBank/DDBJ databases">
        <title>Complete sequence of Maricaulis maris MCS10.</title>
        <authorList>
            <consortium name="US DOE Joint Genome Institute"/>
            <person name="Copeland A."/>
            <person name="Lucas S."/>
            <person name="Lapidus A."/>
            <person name="Barry K."/>
            <person name="Detter J.C."/>
            <person name="Glavina del Rio T."/>
            <person name="Hammon N."/>
            <person name="Israni S."/>
            <person name="Dalin E."/>
            <person name="Tice H."/>
            <person name="Pitluck S."/>
            <person name="Saunders E."/>
            <person name="Brettin T."/>
            <person name="Bruce D."/>
            <person name="Han C."/>
            <person name="Tapia R."/>
            <person name="Gilna P."/>
            <person name="Schmutz J."/>
            <person name="Larimer F."/>
            <person name="Land M."/>
            <person name="Hauser L."/>
            <person name="Kyrpides N."/>
            <person name="Mikhailova N."/>
            <person name="Viollier P."/>
            <person name="Stephens C."/>
            <person name="Richardson P."/>
        </authorList>
    </citation>
    <scope>NUCLEOTIDE SEQUENCE [LARGE SCALE GENOMIC DNA]</scope>
    <source>
        <strain evidence="8 9">MCS10</strain>
    </source>
</reference>
<evidence type="ECO:0000313" key="8">
    <source>
        <dbReference type="EMBL" id="ABI67105.1"/>
    </source>
</evidence>
<evidence type="ECO:0000256" key="4">
    <source>
        <dbReference type="ARBA" id="ARBA00023004"/>
    </source>
</evidence>
<evidence type="ECO:0000256" key="5">
    <source>
        <dbReference type="PIRSR" id="PIRSR604294-1"/>
    </source>
</evidence>
<feature type="binding site" evidence="5">
    <location>
        <position position="316"/>
    </location>
    <ligand>
        <name>Fe cation</name>
        <dbReference type="ChEBI" id="CHEBI:24875"/>
        <note>catalytic</note>
    </ligand>
</feature>
<dbReference type="EMBL" id="CP000449">
    <property type="protein sequence ID" value="ABI67105.1"/>
    <property type="molecule type" value="Genomic_DNA"/>
</dbReference>
<evidence type="ECO:0000256" key="7">
    <source>
        <dbReference type="SAM" id="SignalP"/>
    </source>
</evidence>
<accession>Q0AKT8</accession>
<dbReference type="GO" id="GO:0010436">
    <property type="term" value="F:carotenoid dioxygenase activity"/>
    <property type="evidence" value="ECO:0007669"/>
    <property type="project" value="TreeGrafter"/>
</dbReference>
<proteinExistence type="inferred from homology"/>
<dbReference type="KEGG" id="mmr:Mmar10_2824"/>
<keyword evidence="3 6" id="KW-0560">Oxidoreductase</keyword>
<keyword evidence="2 5" id="KW-0479">Metal-binding</keyword>
<evidence type="ECO:0000313" key="9">
    <source>
        <dbReference type="Proteomes" id="UP000001964"/>
    </source>
</evidence>
<dbReference type="AlphaFoldDB" id="Q0AKT8"/>
<dbReference type="STRING" id="394221.Mmar10_2824"/>
<dbReference type="GO" id="GO:0046872">
    <property type="term" value="F:metal ion binding"/>
    <property type="evidence" value="ECO:0007669"/>
    <property type="project" value="UniProtKB-KW"/>
</dbReference>
<dbReference type="EC" id="1.13.11.-" evidence="6"/>
<evidence type="ECO:0000256" key="6">
    <source>
        <dbReference type="RuleBase" id="RU364048"/>
    </source>
</evidence>
<dbReference type="InterPro" id="IPR006311">
    <property type="entry name" value="TAT_signal"/>
</dbReference>
<organism evidence="8 9">
    <name type="scientific">Maricaulis maris (strain MCS10)</name>
    <name type="common">Caulobacter maris</name>
    <dbReference type="NCBI Taxonomy" id="394221"/>
    <lineage>
        <taxon>Bacteria</taxon>
        <taxon>Pseudomonadati</taxon>
        <taxon>Pseudomonadota</taxon>
        <taxon>Alphaproteobacteria</taxon>
        <taxon>Maricaulales</taxon>
        <taxon>Maricaulaceae</taxon>
        <taxon>Maricaulis</taxon>
    </lineage>
</organism>
<keyword evidence="9" id="KW-1185">Reference proteome</keyword>
<dbReference type="RefSeq" id="WP_011644749.1">
    <property type="nucleotide sequence ID" value="NC_008347.1"/>
</dbReference>
<dbReference type="OrthoDB" id="6636843at2"/>
<gene>
    <name evidence="8" type="ordered locus">Mmar10_2824</name>
</gene>
<sequence length="504" mass="55339" precursor="true">MATTSRREALKMLAAAGGVAAMPAPAAARQVDPVFADYQTASQTDPWTLVVRDAPANGFDSQATLVSGSAPDGLAGTLFRNGPGRFSRQDWRYRHWFDGDGFLQSWTFDAEGLRHRGRFIQTVKWQAEEAAGRFILPALASVPPQPGGLSGPDDMNVANTSVLLLGDELLALWEGGSAWSIDPDTLESQGARRWGGGLDGVPFSAHPKREAGSGIVWNFGQDAMRDRMIIWKVGPDGALLDAGIVEDVPGGMVHDFVITEHSLVFLVGSYRFQQMRLPFLDSFAFDAEAPMLAIAIDKNDWSRRRTWELPPGFLFHFGGAWEEADGTIRLDAALSQDARFAMAGAYDIMRGLAETQTDSQARHMQVTLAPGGRSRIESLGDGFIEFPQIDPRLTGLRRRETWHIAWDVDQPRGATRIERRNLHTGERDAFDHGGSVFVEEPLFIPASPTAPEGEGWILHTALNTHAEQTELHAFNAQHLSDGPVASWRLPYACPFGFHGCWRPG</sequence>
<comment type="similarity">
    <text evidence="1 6">Belongs to the carotenoid oxygenase family.</text>
</comment>
<keyword evidence="4 5" id="KW-0408">Iron</keyword>